<feature type="domain" description="Carbohydrate kinase FGGY N-terminal" evidence="3">
    <location>
        <begin position="2"/>
        <end position="227"/>
    </location>
</feature>
<dbReference type="GO" id="GO:0016301">
    <property type="term" value="F:kinase activity"/>
    <property type="evidence" value="ECO:0007669"/>
    <property type="project" value="UniProtKB-KW"/>
</dbReference>
<evidence type="ECO:0000256" key="2">
    <source>
        <dbReference type="ARBA" id="ARBA00022777"/>
    </source>
</evidence>
<comment type="caution">
    <text evidence="4">The sequence shown here is derived from an EMBL/GenBank/DDBJ whole genome shotgun (WGS) entry which is preliminary data.</text>
</comment>
<gene>
    <name evidence="4" type="ORF">S06H3_27473</name>
</gene>
<dbReference type="InterPro" id="IPR043129">
    <property type="entry name" value="ATPase_NBD"/>
</dbReference>
<dbReference type="CDD" id="cd00366">
    <property type="entry name" value="ASKHA_NBD_FGGY"/>
    <property type="match status" value="1"/>
</dbReference>
<proteinExistence type="predicted"/>
<dbReference type="InterPro" id="IPR018484">
    <property type="entry name" value="FGGY_N"/>
</dbReference>
<keyword evidence="1" id="KW-0808">Transferase</keyword>
<name>X1NRE5_9ZZZZ</name>
<dbReference type="AlphaFoldDB" id="X1NRE5"/>
<protein>
    <recommendedName>
        <fullName evidence="3">Carbohydrate kinase FGGY N-terminal domain-containing protein</fullName>
    </recommendedName>
</protein>
<dbReference type="PANTHER" id="PTHR43095:SF2">
    <property type="entry name" value="GLUCONOKINASE"/>
    <property type="match status" value="1"/>
</dbReference>
<dbReference type="PANTHER" id="PTHR43095">
    <property type="entry name" value="SUGAR KINASE"/>
    <property type="match status" value="1"/>
</dbReference>
<reference evidence="4" key="1">
    <citation type="journal article" date="2014" name="Front. Microbiol.">
        <title>High frequency of phylogenetically diverse reductive dehalogenase-homologous genes in deep subseafloor sedimentary metagenomes.</title>
        <authorList>
            <person name="Kawai M."/>
            <person name="Futagami T."/>
            <person name="Toyoda A."/>
            <person name="Takaki Y."/>
            <person name="Nishi S."/>
            <person name="Hori S."/>
            <person name="Arai W."/>
            <person name="Tsubouchi T."/>
            <person name="Morono Y."/>
            <person name="Uchiyama I."/>
            <person name="Ito T."/>
            <person name="Fujiyama A."/>
            <person name="Inagaki F."/>
            <person name="Takami H."/>
        </authorList>
    </citation>
    <scope>NUCLEOTIDE SEQUENCE</scope>
    <source>
        <strain evidence="4">Expedition CK06-06</strain>
    </source>
</reference>
<feature type="non-terminal residue" evidence="4">
    <location>
        <position position="290"/>
    </location>
</feature>
<feature type="non-terminal residue" evidence="4">
    <location>
        <position position="1"/>
    </location>
</feature>
<dbReference type="EMBL" id="BARV01015941">
    <property type="protein sequence ID" value="GAI21229.1"/>
    <property type="molecule type" value="Genomic_DNA"/>
</dbReference>
<evidence type="ECO:0000256" key="1">
    <source>
        <dbReference type="ARBA" id="ARBA00022679"/>
    </source>
</evidence>
<evidence type="ECO:0000313" key="4">
    <source>
        <dbReference type="EMBL" id="GAI21229.1"/>
    </source>
</evidence>
<sequence length="290" mass="32366">AGNLISEAFEESKLYYPEMCAVEQDLDEIYISVINTIKQCIQKSDIDIRKVEGIAIDGQMAGICSIDKDWSPATPYDSWLDTRCASYIEKLKKEESKIISLTGGPPSFTHGPKMLWWKNEKPEVFNKIAKFIMPSTYAAGKLAGLKASDAYIDYTYIHFSCFADIQNNRWSEDLCKDFDLPMEKLPKIVKPWEIIGRLNKEAAEQTLLNSGVPIAAGCGDTTATMLGAAFDKAGMIFDVAGTASVFSVCLDKFVPDVENKTLFTGRLAIKDLWYSLAYINGGGLNLRWFR</sequence>
<dbReference type="GO" id="GO:0005975">
    <property type="term" value="P:carbohydrate metabolic process"/>
    <property type="evidence" value="ECO:0007669"/>
    <property type="project" value="InterPro"/>
</dbReference>
<dbReference type="Pfam" id="PF00370">
    <property type="entry name" value="FGGY_N"/>
    <property type="match status" value="1"/>
</dbReference>
<keyword evidence="2" id="KW-0418">Kinase</keyword>
<dbReference type="SUPFAM" id="SSF53067">
    <property type="entry name" value="Actin-like ATPase domain"/>
    <property type="match status" value="1"/>
</dbReference>
<evidence type="ECO:0000259" key="3">
    <source>
        <dbReference type="Pfam" id="PF00370"/>
    </source>
</evidence>
<dbReference type="Gene3D" id="3.30.420.40">
    <property type="match status" value="2"/>
</dbReference>
<dbReference type="InterPro" id="IPR050406">
    <property type="entry name" value="FGGY_Carb_Kinase"/>
</dbReference>
<accession>X1NRE5</accession>
<organism evidence="4">
    <name type="scientific">marine sediment metagenome</name>
    <dbReference type="NCBI Taxonomy" id="412755"/>
    <lineage>
        <taxon>unclassified sequences</taxon>
        <taxon>metagenomes</taxon>
        <taxon>ecological metagenomes</taxon>
    </lineage>
</organism>